<dbReference type="NCBIfam" id="TIGR01681">
    <property type="entry name" value="HAD-SF-IIIC"/>
    <property type="match status" value="1"/>
</dbReference>
<dbReference type="NCBIfam" id="TIGR01686">
    <property type="entry name" value="FkbH"/>
    <property type="match status" value="1"/>
</dbReference>
<dbReference type="InterPro" id="IPR000182">
    <property type="entry name" value="GNAT_dom"/>
</dbReference>
<gene>
    <name evidence="2" type="ORF">GTK09_16435</name>
</gene>
<dbReference type="SUPFAM" id="SSF56784">
    <property type="entry name" value="HAD-like"/>
    <property type="match status" value="1"/>
</dbReference>
<dbReference type="SUPFAM" id="SSF55729">
    <property type="entry name" value="Acyl-CoA N-acyltransferases (Nat)"/>
    <property type="match status" value="1"/>
</dbReference>
<reference evidence="2 3" key="1">
    <citation type="submission" date="2020-01" db="EMBL/GenBank/DDBJ databases">
        <title>Jiella pacifica sp. nov.</title>
        <authorList>
            <person name="Xue Z."/>
            <person name="Zhu S."/>
            <person name="Chen J."/>
            <person name="Yang J."/>
        </authorList>
    </citation>
    <scope>NUCLEOTIDE SEQUENCE [LARGE SCALE GENOMIC DNA]</scope>
    <source>
        <strain evidence="2 3">40Bstr34</strain>
    </source>
</reference>
<dbReference type="InterPro" id="IPR016181">
    <property type="entry name" value="Acyl_CoA_acyltransferase"/>
</dbReference>
<organism evidence="2 3">
    <name type="scientific">Jiella pacifica</name>
    <dbReference type="NCBI Taxonomy" id="2696469"/>
    <lineage>
        <taxon>Bacteria</taxon>
        <taxon>Pseudomonadati</taxon>
        <taxon>Pseudomonadota</taxon>
        <taxon>Alphaproteobacteria</taxon>
        <taxon>Hyphomicrobiales</taxon>
        <taxon>Aurantimonadaceae</taxon>
        <taxon>Jiella</taxon>
    </lineage>
</organism>
<dbReference type="Gene3D" id="3.40.50.1000">
    <property type="entry name" value="HAD superfamily/HAD-like"/>
    <property type="match status" value="1"/>
</dbReference>
<dbReference type="InterPro" id="IPR036412">
    <property type="entry name" value="HAD-like_sf"/>
</dbReference>
<protein>
    <submittedName>
        <fullName evidence="2">HAD-IIIC family phosphatase</fullName>
    </submittedName>
</protein>
<name>A0A6N9T424_9HYPH</name>
<feature type="domain" description="N-acetyltransferase" evidence="1">
    <location>
        <begin position="192"/>
        <end position="343"/>
    </location>
</feature>
<dbReference type="EMBL" id="JAAAMG010000013">
    <property type="protein sequence ID" value="NDW06010.1"/>
    <property type="molecule type" value="Genomic_DNA"/>
</dbReference>
<dbReference type="InterPro" id="IPR010033">
    <property type="entry name" value="HAD_SF_ppase_IIIC"/>
</dbReference>
<accession>A0A6N9T424</accession>
<proteinExistence type="predicted"/>
<dbReference type="InterPro" id="IPR023214">
    <property type="entry name" value="HAD_sf"/>
</dbReference>
<dbReference type="RefSeq" id="WP_163464479.1">
    <property type="nucleotide sequence ID" value="NZ_JAAAMG010000013.1"/>
</dbReference>
<evidence type="ECO:0000313" key="2">
    <source>
        <dbReference type="EMBL" id="NDW06010.1"/>
    </source>
</evidence>
<sequence>MSATETLEHRKEKAKSVKLVVFDLDNTLWDGTLLEDGDVRLKPSILPLFEELDRRGVLISVASRNDADLALAKLEAFGLVDYVLHPQIGWGAKSQAVATIVAALNLGFDTVAFVDDEPFERGEVHHALPEVRVIDGRAVEEIADRPDFMPAVITGESRLRRQMYRAEIRRGEVEAQSSEPTQAFLRSLDMRFTILEAREEDLLRAEELTLRTNQLNTTGRTYDLEALDAMRLSPDHLVLVARLEDRYGPYGTIGLAVVDIDERVWTIRLLLMSCRVISRGVGSIMMNYIRNRARDAGVGLEADFVSNGRNRMMYATYKFSGFSEIARDGACVRLSCDLSVPAEYPETVQLSLPPDRPR</sequence>
<dbReference type="InterPro" id="IPR010037">
    <property type="entry name" value="FkbH_domain"/>
</dbReference>
<dbReference type="Proteomes" id="UP000469011">
    <property type="component" value="Unassembled WGS sequence"/>
</dbReference>
<keyword evidence="3" id="KW-1185">Reference proteome</keyword>
<evidence type="ECO:0000313" key="3">
    <source>
        <dbReference type="Proteomes" id="UP000469011"/>
    </source>
</evidence>
<dbReference type="GO" id="GO:0016747">
    <property type="term" value="F:acyltransferase activity, transferring groups other than amino-acyl groups"/>
    <property type="evidence" value="ECO:0007669"/>
    <property type="project" value="InterPro"/>
</dbReference>
<comment type="caution">
    <text evidence="2">The sequence shown here is derived from an EMBL/GenBank/DDBJ whole genome shotgun (WGS) entry which is preliminary data.</text>
</comment>
<dbReference type="Gene3D" id="3.40.630.30">
    <property type="match status" value="1"/>
</dbReference>
<evidence type="ECO:0000259" key="1">
    <source>
        <dbReference type="PROSITE" id="PS51186"/>
    </source>
</evidence>
<dbReference type="PROSITE" id="PS51186">
    <property type="entry name" value="GNAT"/>
    <property type="match status" value="1"/>
</dbReference>
<dbReference type="AlphaFoldDB" id="A0A6N9T424"/>